<evidence type="ECO:0000259" key="12">
    <source>
        <dbReference type="Pfam" id="PF00317"/>
    </source>
</evidence>
<accession>A0A0W0GKM5</accession>
<evidence type="ECO:0000256" key="5">
    <source>
        <dbReference type="ARBA" id="ARBA00022741"/>
    </source>
</evidence>
<evidence type="ECO:0000256" key="11">
    <source>
        <dbReference type="RuleBase" id="RU364064"/>
    </source>
</evidence>
<comment type="cofactor">
    <cofactor evidence="1 11">
        <name>adenosylcob(III)alamin</name>
        <dbReference type="ChEBI" id="CHEBI:18408"/>
    </cofactor>
</comment>
<keyword evidence="4 11" id="KW-0237">DNA synthesis</keyword>
<comment type="similarity">
    <text evidence="2 11">Belongs to the ribonucleoside diphosphate reductase class-2 family.</text>
</comment>
<dbReference type="InterPro" id="IPR050862">
    <property type="entry name" value="RdRp_reductase_class-2"/>
</dbReference>
<evidence type="ECO:0000256" key="9">
    <source>
        <dbReference type="ARBA" id="ARBA00023285"/>
    </source>
</evidence>
<reference evidence="14 15" key="1">
    <citation type="submission" date="2015-06" db="EMBL/GenBank/DDBJ databases">
        <title>Genome sequence of the organohalide-respiring Dehalogenimonas alkenigignens type strain (IP3-3T).</title>
        <authorList>
            <person name="Key T.A."/>
            <person name="Richmond D.P."/>
            <person name="Bowman K.S."/>
            <person name="Cho Y.-J."/>
            <person name="Chun J."/>
            <person name="da Costa M.S."/>
            <person name="Rainey F.A."/>
            <person name="Moe W.M."/>
        </authorList>
    </citation>
    <scope>NUCLEOTIDE SEQUENCE [LARGE SCALE GENOMIC DNA]</scope>
    <source>
        <strain evidence="14 15">IP3-3</strain>
    </source>
</reference>
<dbReference type="CDD" id="cd02888">
    <property type="entry name" value="RNR_II_dimer"/>
    <property type="match status" value="1"/>
</dbReference>
<proteinExistence type="inferred from homology"/>
<dbReference type="UniPathway" id="UPA00326"/>
<feature type="domain" description="Ribonucleotide reductase large subunit C-terminal" evidence="13">
    <location>
        <begin position="84"/>
        <end position="401"/>
    </location>
</feature>
<dbReference type="GO" id="GO:0031419">
    <property type="term" value="F:cobalamin binding"/>
    <property type="evidence" value="ECO:0007669"/>
    <property type="project" value="UniProtKB-KW"/>
</dbReference>
<dbReference type="SUPFAM" id="SSF48168">
    <property type="entry name" value="R1 subunit of ribonucleotide reductase, N-terminal domain"/>
    <property type="match status" value="1"/>
</dbReference>
<keyword evidence="7" id="KW-0215">Deoxyribonucleotide synthesis</keyword>
<dbReference type="PANTHER" id="PTHR43371">
    <property type="entry name" value="VITAMIN B12-DEPENDENT RIBONUCLEOTIDE REDUCTASE"/>
    <property type="match status" value="1"/>
</dbReference>
<evidence type="ECO:0000313" key="14">
    <source>
        <dbReference type="EMBL" id="KTB49105.1"/>
    </source>
</evidence>
<dbReference type="STRING" id="1217799.DEALK_00160"/>
<dbReference type="OrthoDB" id="9762933at2"/>
<dbReference type="PATRIC" id="fig|1217799.6.peg.16"/>
<evidence type="ECO:0000256" key="8">
    <source>
        <dbReference type="ARBA" id="ARBA00023157"/>
    </source>
</evidence>
<dbReference type="EC" id="1.17.4.1" evidence="11"/>
<feature type="domain" description="Ribonucleotide reductase large subunit C-terminal" evidence="13">
    <location>
        <begin position="405"/>
        <end position="554"/>
    </location>
</feature>
<evidence type="ECO:0000256" key="10">
    <source>
        <dbReference type="ARBA" id="ARBA00047754"/>
    </source>
</evidence>
<keyword evidence="5 11" id="KW-0547">Nucleotide-binding</keyword>
<keyword evidence="3 11" id="KW-0846">Cobalamin</keyword>
<comment type="caution">
    <text evidence="14">The sequence shown here is derived from an EMBL/GenBank/DDBJ whole genome shotgun (WGS) entry which is preliminary data.</text>
</comment>
<keyword evidence="9 11" id="KW-0170">Cobalt</keyword>
<dbReference type="Proteomes" id="UP000053947">
    <property type="component" value="Unassembled WGS sequence"/>
</dbReference>
<comment type="catalytic activity">
    <reaction evidence="10 11">
        <text>a 2'-deoxyribonucleoside 5'-diphosphate + [thioredoxin]-disulfide + H2O = a ribonucleoside 5'-diphosphate + [thioredoxin]-dithiol</text>
        <dbReference type="Rhea" id="RHEA:23252"/>
        <dbReference type="Rhea" id="RHEA-COMP:10698"/>
        <dbReference type="Rhea" id="RHEA-COMP:10700"/>
        <dbReference type="ChEBI" id="CHEBI:15377"/>
        <dbReference type="ChEBI" id="CHEBI:29950"/>
        <dbReference type="ChEBI" id="CHEBI:50058"/>
        <dbReference type="ChEBI" id="CHEBI:57930"/>
        <dbReference type="ChEBI" id="CHEBI:73316"/>
        <dbReference type="EC" id="1.17.4.1"/>
    </reaction>
</comment>
<dbReference type="NCBIfam" id="TIGR02504">
    <property type="entry name" value="NrdJ_Z"/>
    <property type="match status" value="1"/>
</dbReference>
<dbReference type="GO" id="GO:0009263">
    <property type="term" value="P:deoxyribonucleotide biosynthetic process"/>
    <property type="evidence" value="ECO:0007669"/>
    <property type="project" value="UniProtKB-KW"/>
</dbReference>
<dbReference type="GO" id="GO:0004748">
    <property type="term" value="F:ribonucleoside-diphosphate reductase activity, thioredoxin disulfide as acceptor"/>
    <property type="evidence" value="ECO:0007669"/>
    <property type="project" value="UniProtKB-EC"/>
</dbReference>
<dbReference type="Gene3D" id="3.20.70.20">
    <property type="match status" value="1"/>
</dbReference>
<dbReference type="GO" id="GO:0071897">
    <property type="term" value="P:DNA biosynthetic process"/>
    <property type="evidence" value="ECO:0007669"/>
    <property type="project" value="UniProtKB-KW"/>
</dbReference>
<evidence type="ECO:0000256" key="2">
    <source>
        <dbReference type="ARBA" id="ARBA00007405"/>
    </source>
</evidence>
<dbReference type="InterPro" id="IPR008926">
    <property type="entry name" value="RNR_R1-su_N"/>
</dbReference>
<name>A0A0W0GKM5_9CHLR</name>
<keyword evidence="8" id="KW-1015">Disulfide bond</keyword>
<sequence length="587" mass="64983">MELSQNARIILNKRYLKKDEGGNIIETPEDMFRRVANVIASVERRYKTDETAWADEFYRMMTGLEFLPNSPTLLNAGRERGLLSSCFVLPVEDSIEGISCALVKAMTIHKFGGGTGFSFGHIRPEGDLVSGNLSSAGGPVKLIKVFSEATNYIRQAGVRCGCNSASLPVNHPDILKFIQAKRDGSASANFATNIEITDDFVDRVRHGKYCQLINPRNGVVTGEIPARVIMDSIAEGAWETGDPGIMFIDRINDSNPTPQLGNFETTDPCGGQLLVPFESATLGTINLSLMVSEDSEKPSIDYLRLGDVIPKAVRFLDNVLDVNLYPLGDVEKASRATRKIGLGLMGFAELLIKLGIRYDSDQALEIADELMWFVRTKTYEASENLARERGTFPAFTGSVFDRQDGHPMRHASCLTFTNTGTTSILANTSCGIHPIYAMVMVRNILDGERLLDINQAFEQIAKKFGFFNSKLVEELLSGVSPVNCQRIPEPFRQLFVTARDIDPEWCIRMQAVFQRHIDNAISQTVNFPKSATVEDIKSMFLKAYDLGLKGVTAYRDTSRDAQVLCTGPECVEVAQRYFQSNGMVEAV</sequence>
<keyword evidence="15" id="KW-1185">Reference proteome</keyword>
<protein>
    <recommendedName>
        <fullName evidence="11">Vitamin B12-dependent ribonucleotide reductase</fullName>
        <ecNumber evidence="11">1.17.4.1</ecNumber>
    </recommendedName>
</protein>
<organism evidence="14 15">
    <name type="scientific">Dehalogenimonas alkenigignens</name>
    <dbReference type="NCBI Taxonomy" id="1217799"/>
    <lineage>
        <taxon>Bacteria</taxon>
        <taxon>Bacillati</taxon>
        <taxon>Chloroflexota</taxon>
        <taxon>Dehalococcoidia</taxon>
        <taxon>Dehalococcoidales</taxon>
        <taxon>Dehalococcoidaceae</taxon>
        <taxon>Dehalogenimonas</taxon>
    </lineage>
</organism>
<dbReference type="InterPro" id="IPR000788">
    <property type="entry name" value="RNR_lg_C"/>
</dbReference>
<evidence type="ECO:0000256" key="1">
    <source>
        <dbReference type="ARBA" id="ARBA00001922"/>
    </source>
</evidence>
<evidence type="ECO:0000259" key="13">
    <source>
        <dbReference type="Pfam" id="PF02867"/>
    </source>
</evidence>
<dbReference type="RefSeq" id="WP_058437537.1">
    <property type="nucleotide sequence ID" value="NZ_KQ758903.1"/>
</dbReference>
<evidence type="ECO:0000256" key="6">
    <source>
        <dbReference type="ARBA" id="ARBA00023002"/>
    </source>
</evidence>
<evidence type="ECO:0000313" key="15">
    <source>
        <dbReference type="Proteomes" id="UP000053947"/>
    </source>
</evidence>
<dbReference type="SUPFAM" id="SSF51998">
    <property type="entry name" value="PFL-like glycyl radical enzymes"/>
    <property type="match status" value="1"/>
</dbReference>
<dbReference type="AlphaFoldDB" id="A0A0W0GKM5"/>
<dbReference type="Pfam" id="PF02867">
    <property type="entry name" value="Ribonuc_red_lgC"/>
    <property type="match status" value="2"/>
</dbReference>
<evidence type="ECO:0000256" key="4">
    <source>
        <dbReference type="ARBA" id="ARBA00022634"/>
    </source>
</evidence>
<dbReference type="PRINTS" id="PR01183">
    <property type="entry name" value="RIBORDTASEM1"/>
</dbReference>
<dbReference type="EMBL" id="LFDV01000001">
    <property type="protein sequence ID" value="KTB49105.1"/>
    <property type="molecule type" value="Genomic_DNA"/>
</dbReference>
<dbReference type="InterPro" id="IPR013344">
    <property type="entry name" value="RNR_NrdJ/NrdZ"/>
</dbReference>
<keyword evidence="6 11" id="KW-0560">Oxidoreductase</keyword>
<dbReference type="PANTHER" id="PTHR43371:SF1">
    <property type="entry name" value="RIBONUCLEOSIDE-DIPHOSPHATE REDUCTASE"/>
    <property type="match status" value="1"/>
</dbReference>
<feature type="domain" description="Ribonucleotide reductase large subunit N-terminal" evidence="12">
    <location>
        <begin position="1"/>
        <end position="81"/>
    </location>
</feature>
<gene>
    <name evidence="14" type="ORF">DEALK_00160</name>
</gene>
<evidence type="ECO:0000256" key="3">
    <source>
        <dbReference type="ARBA" id="ARBA00022628"/>
    </source>
</evidence>
<dbReference type="Pfam" id="PF00317">
    <property type="entry name" value="Ribonuc_red_lgN"/>
    <property type="match status" value="1"/>
</dbReference>
<dbReference type="GO" id="GO:0005524">
    <property type="term" value="F:ATP binding"/>
    <property type="evidence" value="ECO:0007669"/>
    <property type="project" value="InterPro"/>
</dbReference>
<evidence type="ECO:0000256" key="7">
    <source>
        <dbReference type="ARBA" id="ARBA00023116"/>
    </source>
</evidence>
<comment type="function">
    <text evidence="11">Catalyzes the reduction of ribonucleotides to deoxyribonucleotides. May function to provide a pool of deoxyribonucleotide precursors for DNA repair during oxygen limitation and/or for immediate growth after restoration of oxygen.</text>
</comment>
<dbReference type="InterPro" id="IPR013509">
    <property type="entry name" value="RNR_lsu_N"/>
</dbReference>